<dbReference type="PANTHER" id="PTHR44688">
    <property type="entry name" value="DNA-BINDING TRANSCRIPTIONAL ACTIVATOR DEVR_DOSR"/>
    <property type="match status" value="1"/>
</dbReference>
<dbReference type="PROSITE" id="PS00622">
    <property type="entry name" value="HTH_LUXR_1"/>
    <property type="match status" value="1"/>
</dbReference>
<dbReference type="CDD" id="cd06170">
    <property type="entry name" value="LuxR_C_like"/>
    <property type="match status" value="1"/>
</dbReference>
<comment type="caution">
    <text evidence="5">The sequence shown here is derived from an EMBL/GenBank/DDBJ whole genome shotgun (WGS) entry which is preliminary data.</text>
</comment>
<dbReference type="InterPro" id="IPR000792">
    <property type="entry name" value="Tscrpt_reg_LuxR_C"/>
</dbReference>
<dbReference type="SUPFAM" id="SSF46894">
    <property type="entry name" value="C-terminal effector domain of the bipartite response regulators"/>
    <property type="match status" value="1"/>
</dbReference>
<dbReference type="AlphaFoldDB" id="A0A372GDS7"/>
<name>A0A372GDS7_9ACTN</name>
<dbReference type="Proteomes" id="UP000262882">
    <property type="component" value="Unassembled WGS sequence"/>
</dbReference>
<accession>A0A372GDS7</accession>
<keyword evidence="3" id="KW-0804">Transcription</keyword>
<keyword evidence="2" id="KW-0238">DNA-binding</keyword>
<dbReference type="GO" id="GO:0006355">
    <property type="term" value="P:regulation of DNA-templated transcription"/>
    <property type="evidence" value="ECO:0007669"/>
    <property type="project" value="InterPro"/>
</dbReference>
<evidence type="ECO:0000259" key="4">
    <source>
        <dbReference type="PROSITE" id="PS50043"/>
    </source>
</evidence>
<dbReference type="GO" id="GO:0003677">
    <property type="term" value="F:DNA binding"/>
    <property type="evidence" value="ECO:0007669"/>
    <property type="project" value="UniProtKB-KW"/>
</dbReference>
<dbReference type="EMBL" id="QVNQ01000006">
    <property type="protein sequence ID" value="RFS83500.1"/>
    <property type="molecule type" value="Genomic_DNA"/>
</dbReference>
<proteinExistence type="predicted"/>
<organism evidence="5 6">
    <name type="scientific">Actinomadura spongiicola</name>
    <dbReference type="NCBI Taxonomy" id="2303421"/>
    <lineage>
        <taxon>Bacteria</taxon>
        <taxon>Bacillati</taxon>
        <taxon>Actinomycetota</taxon>
        <taxon>Actinomycetes</taxon>
        <taxon>Streptosporangiales</taxon>
        <taxon>Thermomonosporaceae</taxon>
        <taxon>Actinomadura</taxon>
    </lineage>
</organism>
<dbReference type="SMART" id="SM00421">
    <property type="entry name" value="HTH_LUXR"/>
    <property type="match status" value="1"/>
</dbReference>
<protein>
    <submittedName>
        <fullName evidence="5">LuxR family transcriptional regulator</fullName>
    </submittedName>
</protein>
<dbReference type="InterPro" id="IPR016032">
    <property type="entry name" value="Sig_transdc_resp-reg_C-effctor"/>
</dbReference>
<dbReference type="Pfam" id="PF00196">
    <property type="entry name" value="GerE"/>
    <property type="match status" value="1"/>
</dbReference>
<evidence type="ECO:0000256" key="1">
    <source>
        <dbReference type="ARBA" id="ARBA00023015"/>
    </source>
</evidence>
<evidence type="ECO:0000256" key="3">
    <source>
        <dbReference type="ARBA" id="ARBA00023163"/>
    </source>
</evidence>
<dbReference type="PRINTS" id="PR00038">
    <property type="entry name" value="HTHLUXR"/>
</dbReference>
<keyword evidence="1" id="KW-0805">Transcription regulation</keyword>
<reference evidence="5 6" key="1">
    <citation type="submission" date="2018-08" db="EMBL/GenBank/DDBJ databases">
        <title>Actinomadura spongicola sp. nov., isolated from marine sponge Leucetta chagosensis.</title>
        <authorList>
            <person name="Li L."/>
            <person name="Lin H.W."/>
        </authorList>
    </citation>
    <scope>NUCLEOTIDE SEQUENCE [LARGE SCALE GENOMIC DNA]</scope>
    <source>
        <strain evidence="5 6">LHW52907</strain>
    </source>
</reference>
<dbReference type="InterPro" id="IPR036388">
    <property type="entry name" value="WH-like_DNA-bd_sf"/>
</dbReference>
<evidence type="ECO:0000313" key="5">
    <source>
        <dbReference type="EMBL" id="RFS83500.1"/>
    </source>
</evidence>
<dbReference type="PANTHER" id="PTHR44688:SF16">
    <property type="entry name" value="DNA-BINDING TRANSCRIPTIONAL ACTIVATOR DEVR_DOSR"/>
    <property type="match status" value="1"/>
</dbReference>
<sequence>MTMSPLDPADYKRMLLVLDDVRGAADMARFGDRLRTALAEHFGWTDATVRLQEVTGATDSREDGRLRSVVPLADGSGDRLLIIVPRPGTPRRRTVLELLGRQLAPLARDVARMPARPLLTPRETQVAELVAEGLGNQQIAVRLGITVSTVKKHVSRVLAKSDCDSRVRFVVLWRRLTDFSGD</sequence>
<dbReference type="PROSITE" id="PS50043">
    <property type="entry name" value="HTH_LUXR_2"/>
    <property type="match status" value="1"/>
</dbReference>
<keyword evidence="6" id="KW-1185">Reference proteome</keyword>
<dbReference type="OrthoDB" id="3194665at2"/>
<gene>
    <name evidence="5" type="ORF">D0T12_20885</name>
</gene>
<evidence type="ECO:0000256" key="2">
    <source>
        <dbReference type="ARBA" id="ARBA00023125"/>
    </source>
</evidence>
<dbReference type="Gene3D" id="1.10.10.10">
    <property type="entry name" value="Winged helix-like DNA-binding domain superfamily/Winged helix DNA-binding domain"/>
    <property type="match status" value="1"/>
</dbReference>
<evidence type="ECO:0000313" key="6">
    <source>
        <dbReference type="Proteomes" id="UP000262882"/>
    </source>
</evidence>
<feature type="domain" description="HTH luxR-type" evidence="4">
    <location>
        <begin position="112"/>
        <end position="177"/>
    </location>
</feature>